<dbReference type="InterPro" id="IPR050300">
    <property type="entry name" value="GDXG_lipolytic_enzyme"/>
</dbReference>
<dbReference type="Pfam" id="PF20434">
    <property type="entry name" value="BD-FAE"/>
    <property type="match status" value="1"/>
</dbReference>
<organism evidence="4 5">
    <name type="scientific">Pedobacter alpinus</name>
    <dbReference type="NCBI Taxonomy" id="1590643"/>
    <lineage>
        <taxon>Bacteria</taxon>
        <taxon>Pseudomonadati</taxon>
        <taxon>Bacteroidota</taxon>
        <taxon>Sphingobacteriia</taxon>
        <taxon>Sphingobacteriales</taxon>
        <taxon>Sphingobacteriaceae</taxon>
        <taxon>Pedobacter</taxon>
    </lineage>
</organism>
<dbReference type="InterPro" id="IPR049492">
    <property type="entry name" value="BD-FAE-like_dom"/>
</dbReference>
<feature type="chain" id="PRO_5046834023" evidence="2">
    <location>
        <begin position="20"/>
        <end position="289"/>
    </location>
</feature>
<dbReference type="SUPFAM" id="SSF53474">
    <property type="entry name" value="alpha/beta-Hydrolases"/>
    <property type="match status" value="1"/>
</dbReference>
<accession>A0ABW5TXZ0</accession>
<dbReference type="RefSeq" id="WP_379044210.1">
    <property type="nucleotide sequence ID" value="NZ_JBHSKW010000037.1"/>
</dbReference>
<gene>
    <name evidence="4" type="ORF">ACFSSE_17350</name>
</gene>
<evidence type="ECO:0000313" key="5">
    <source>
        <dbReference type="Proteomes" id="UP001597546"/>
    </source>
</evidence>
<dbReference type="PANTHER" id="PTHR48081:SF13">
    <property type="entry name" value="ALPHA_BETA HYDROLASE"/>
    <property type="match status" value="1"/>
</dbReference>
<reference evidence="5" key="1">
    <citation type="journal article" date="2019" name="Int. J. Syst. Evol. Microbiol.">
        <title>The Global Catalogue of Microorganisms (GCM) 10K type strain sequencing project: providing services to taxonomists for standard genome sequencing and annotation.</title>
        <authorList>
            <consortium name="The Broad Institute Genomics Platform"/>
            <consortium name="The Broad Institute Genome Sequencing Center for Infectious Disease"/>
            <person name="Wu L."/>
            <person name="Ma J."/>
        </authorList>
    </citation>
    <scope>NUCLEOTIDE SEQUENCE [LARGE SCALE GENOMIC DNA]</scope>
    <source>
        <strain evidence="5">KCTC 42456</strain>
    </source>
</reference>
<keyword evidence="2" id="KW-0732">Signal</keyword>
<protein>
    <submittedName>
        <fullName evidence="4">Alpha/beta hydrolase fold domain-containing protein</fullName>
    </submittedName>
</protein>
<evidence type="ECO:0000256" key="1">
    <source>
        <dbReference type="ARBA" id="ARBA00022801"/>
    </source>
</evidence>
<dbReference type="Gene3D" id="3.40.50.1820">
    <property type="entry name" value="alpha/beta hydrolase"/>
    <property type="match status" value="1"/>
</dbReference>
<evidence type="ECO:0000256" key="2">
    <source>
        <dbReference type="SAM" id="SignalP"/>
    </source>
</evidence>
<keyword evidence="1 4" id="KW-0378">Hydrolase</keyword>
<keyword evidence="5" id="KW-1185">Reference proteome</keyword>
<dbReference type="PANTHER" id="PTHR48081">
    <property type="entry name" value="AB HYDROLASE SUPERFAMILY PROTEIN C4A8.06C"/>
    <property type="match status" value="1"/>
</dbReference>
<dbReference type="Proteomes" id="UP001597546">
    <property type="component" value="Unassembled WGS sequence"/>
</dbReference>
<dbReference type="GO" id="GO:0016787">
    <property type="term" value="F:hydrolase activity"/>
    <property type="evidence" value="ECO:0007669"/>
    <property type="project" value="UniProtKB-KW"/>
</dbReference>
<feature type="domain" description="BD-FAE-like" evidence="3">
    <location>
        <begin position="52"/>
        <end position="246"/>
    </location>
</feature>
<sequence>MKKIIAICFLLVVGFYTKAQETTEYKKVAYPTGYTEQLNVVYTTPKNWEGKMDIYMPPKEKGLSPVVINIHGGGWNKGVKESQTGFSSFFKKGYAVANISYRLSQVATAPAAVEDTRCALIYLIKNAKALNIDVNRIVIMGGSAGGHLALMGGLLGNDTKFDTNCAGLKEVKVAAIIDKYGITDVGAWPSKSAVMWLGSYPRESAFAKSVSPIYQIKKDSPPVFIVHGNADPVVSYQQSVDFKKKLDEMGIKNEFITVEGGEHGKFPAEKNSEVNAQIMEFLKGLGIHK</sequence>
<evidence type="ECO:0000259" key="3">
    <source>
        <dbReference type="Pfam" id="PF20434"/>
    </source>
</evidence>
<dbReference type="EMBL" id="JBHULV010000055">
    <property type="protein sequence ID" value="MFD2733479.1"/>
    <property type="molecule type" value="Genomic_DNA"/>
</dbReference>
<feature type="signal peptide" evidence="2">
    <location>
        <begin position="1"/>
        <end position="19"/>
    </location>
</feature>
<name>A0ABW5TXZ0_9SPHI</name>
<evidence type="ECO:0000313" key="4">
    <source>
        <dbReference type="EMBL" id="MFD2733479.1"/>
    </source>
</evidence>
<comment type="caution">
    <text evidence="4">The sequence shown here is derived from an EMBL/GenBank/DDBJ whole genome shotgun (WGS) entry which is preliminary data.</text>
</comment>
<proteinExistence type="predicted"/>
<dbReference type="InterPro" id="IPR029058">
    <property type="entry name" value="AB_hydrolase_fold"/>
</dbReference>